<dbReference type="EMBL" id="VIEB01000726">
    <property type="protein sequence ID" value="TQD82341.1"/>
    <property type="molecule type" value="Genomic_DNA"/>
</dbReference>
<protein>
    <submittedName>
        <fullName evidence="2">Uncharacterized protein</fullName>
    </submittedName>
</protein>
<reference evidence="2 3" key="1">
    <citation type="journal article" date="2019" name="G3 (Bethesda)">
        <title>Sequencing of a Wild Apple (Malus baccata) Genome Unravels the Differences Between Cultivated and Wild Apple Species Regarding Disease Resistance and Cold Tolerance.</title>
        <authorList>
            <person name="Chen X."/>
        </authorList>
    </citation>
    <scope>NUCLEOTIDE SEQUENCE [LARGE SCALE GENOMIC DNA]</scope>
    <source>
        <strain evidence="3">cv. Shandingzi</strain>
        <tissue evidence="2">Leaves</tissue>
    </source>
</reference>
<dbReference type="Proteomes" id="UP000315295">
    <property type="component" value="Unassembled WGS sequence"/>
</dbReference>
<organism evidence="2 3">
    <name type="scientific">Malus baccata</name>
    <name type="common">Siberian crab apple</name>
    <name type="synonym">Pyrus baccata</name>
    <dbReference type="NCBI Taxonomy" id="106549"/>
    <lineage>
        <taxon>Eukaryota</taxon>
        <taxon>Viridiplantae</taxon>
        <taxon>Streptophyta</taxon>
        <taxon>Embryophyta</taxon>
        <taxon>Tracheophyta</taxon>
        <taxon>Spermatophyta</taxon>
        <taxon>Magnoliopsida</taxon>
        <taxon>eudicotyledons</taxon>
        <taxon>Gunneridae</taxon>
        <taxon>Pentapetalae</taxon>
        <taxon>rosids</taxon>
        <taxon>fabids</taxon>
        <taxon>Rosales</taxon>
        <taxon>Rosaceae</taxon>
        <taxon>Amygdaloideae</taxon>
        <taxon>Maleae</taxon>
        <taxon>Malus</taxon>
    </lineage>
</organism>
<keyword evidence="3" id="KW-1185">Reference proteome</keyword>
<feature type="region of interest" description="Disordered" evidence="1">
    <location>
        <begin position="1"/>
        <end position="21"/>
    </location>
</feature>
<dbReference type="AlphaFoldDB" id="A0A540L788"/>
<accession>A0A540L788</accession>
<proteinExistence type="predicted"/>
<evidence type="ECO:0000256" key="1">
    <source>
        <dbReference type="SAM" id="MobiDB-lite"/>
    </source>
</evidence>
<feature type="compositionally biased region" description="Polar residues" evidence="1">
    <location>
        <begin position="1"/>
        <end position="14"/>
    </location>
</feature>
<sequence length="140" mass="16406">MSPSGSIIDVSSPQPAKKNIQGPCRQLKTAKVTKVTNNCITIGYNERYRAAPTAEQHSALVHDIGHVMRTFCPVRWKSWKAMAEEVKNMVHNHLWTNYNFDNTNEDMLAYLNRLFFKRYKQWKSDLHQYFEIFDDPHVAF</sequence>
<comment type="caution">
    <text evidence="2">The sequence shown here is derived from an EMBL/GenBank/DDBJ whole genome shotgun (WGS) entry which is preliminary data.</text>
</comment>
<evidence type="ECO:0000313" key="3">
    <source>
        <dbReference type="Proteomes" id="UP000315295"/>
    </source>
</evidence>
<name>A0A540L788_MALBA</name>
<evidence type="ECO:0000313" key="2">
    <source>
        <dbReference type="EMBL" id="TQD82341.1"/>
    </source>
</evidence>
<gene>
    <name evidence="2" type="ORF">C1H46_032114</name>
</gene>